<organism evidence="1 2">
    <name type="scientific">Roseimaritima multifibrata</name>
    <dbReference type="NCBI Taxonomy" id="1930274"/>
    <lineage>
        <taxon>Bacteria</taxon>
        <taxon>Pseudomonadati</taxon>
        <taxon>Planctomycetota</taxon>
        <taxon>Planctomycetia</taxon>
        <taxon>Pirellulales</taxon>
        <taxon>Pirellulaceae</taxon>
        <taxon>Roseimaritima</taxon>
    </lineage>
</organism>
<protein>
    <submittedName>
        <fullName evidence="1">Uncharacterized protein</fullName>
    </submittedName>
</protein>
<gene>
    <name evidence="1" type="ORF">FF011L_27710</name>
</gene>
<accession>A0A517MGI2</accession>
<dbReference type="EMBL" id="CP036262">
    <property type="protein sequence ID" value="QDS93994.1"/>
    <property type="molecule type" value="Genomic_DNA"/>
</dbReference>
<keyword evidence="2" id="KW-1185">Reference proteome</keyword>
<dbReference type="Proteomes" id="UP000320672">
    <property type="component" value="Chromosome"/>
</dbReference>
<dbReference type="KEGG" id="rml:FF011L_27710"/>
<dbReference type="AlphaFoldDB" id="A0A517MGI2"/>
<evidence type="ECO:0000313" key="2">
    <source>
        <dbReference type="Proteomes" id="UP000320672"/>
    </source>
</evidence>
<evidence type="ECO:0000313" key="1">
    <source>
        <dbReference type="EMBL" id="QDS93994.1"/>
    </source>
</evidence>
<name>A0A517MGI2_9BACT</name>
<sequence>MVGTCGVMVKRRSPTTPGITRRLDACISMVSIKQEQYRPESLHQLQRWSYPGYDQTDWFLGTSQHACFHSGVLPVSVDCTECISGLSI</sequence>
<proteinExistence type="predicted"/>
<reference evidence="1 2" key="1">
    <citation type="submission" date="2019-02" db="EMBL/GenBank/DDBJ databases">
        <title>Deep-cultivation of Planctomycetes and their phenomic and genomic characterization uncovers novel biology.</title>
        <authorList>
            <person name="Wiegand S."/>
            <person name="Jogler M."/>
            <person name="Boedeker C."/>
            <person name="Pinto D."/>
            <person name="Vollmers J."/>
            <person name="Rivas-Marin E."/>
            <person name="Kohn T."/>
            <person name="Peeters S.H."/>
            <person name="Heuer A."/>
            <person name="Rast P."/>
            <person name="Oberbeckmann S."/>
            <person name="Bunk B."/>
            <person name="Jeske O."/>
            <person name="Meyerdierks A."/>
            <person name="Storesund J.E."/>
            <person name="Kallscheuer N."/>
            <person name="Luecker S."/>
            <person name="Lage O.M."/>
            <person name="Pohl T."/>
            <person name="Merkel B.J."/>
            <person name="Hornburger P."/>
            <person name="Mueller R.-W."/>
            <person name="Bruemmer F."/>
            <person name="Labrenz M."/>
            <person name="Spormann A.M."/>
            <person name="Op den Camp H."/>
            <person name="Overmann J."/>
            <person name="Amann R."/>
            <person name="Jetten M.S.M."/>
            <person name="Mascher T."/>
            <person name="Medema M.H."/>
            <person name="Devos D.P."/>
            <person name="Kaster A.-K."/>
            <person name="Ovreas L."/>
            <person name="Rohde M."/>
            <person name="Galperin M.Y."/>
            <person name="Jogler C."/>
        </authorList>
    </citation>
    <scope>NUCLEOTIDE SEQUENCE [LARGE SCALE GENOMIC DNA]</scope>
    <source>
        <strain evidence="1 2">FF011L</strain>
    </source>
</reference>